<comment type="caution">
    <text evidence="2">The sequence shown here is derived from an EMBL/GenBank/DDBJ whole genome shotgun (WGS) entry which is preliminary data.</text>
</comment>
<accession>A0AAE3P2G8</accession>
<dbReference type="InterPro" id="IPR014922">
    <property type="entry name" value="YdhG-like"/>
</dbReference>
<organism evidence="2 3">
    <name type="scientific">Stygiobacter electus</name>
    <dbReference type="NCBI Taxonomy" id="3032292"/>
    <lineage>
        <taxon>Bacteria</taxon>
        <taxon>Pseudomonadati</taxon>
        <taxon>Ignavibacteriota</taxon>
        <taxon>Ignavibacteria</taxon>
        <taxon>Ignavibacteriales</taxon>
        <taxon>Melioribacteraceae</taxon>
        <taxon>Stygiobacter</taxon>
    </lineage>
</organism>
<dbReference type="EMBL" id="JARGDL010000030">
    <property type="protein sequence ID" value="MDF1613199.1"/>
    <property type="molecule type" value="Genomic_DNA"/>
</dbReference>
<gene>
    <name evidence="2" type="ORF">P0M35_13635</name>
</gene>
<dbReference type="Pfam" id="PF08818">
    <property type="entry name" value="DUF1801"/>
    <property type="match status" value="1"/>
</dbReference>
<protein>
    <submittedName>
        <fullName evidence="2">DUF1801 domain-containing protein</fullName>
    </submittedName>
</protein>
<keyword evidence="3" id="KW-1185">Reference proteome</keyword>
<name>A0AAE3P2G8_9BACT</name>
<dbReference type="Gene3D" id="3.90.1150.200">
    <property type="match status" value="1"/>
</dbReference>
<dbReference type="AlphaFoldDB" id="A0AAE3P2G8"/>
<dbReference type="Proteomes" id="UP001221302">
    <property type="component" value="Unassembled WGS sequence"/>
</dbReference>
<evidence type="ECO:0000313" key="3">
    <source>
        <dbReference type="Proteomes" id="UP001221302"/>
    </source>
</evidence>
<reference evidence="2" key="1">
    <citation type="submission" date="2023-03" db="EMBL/GenBank/DDBJ databases">
        <title>Stygiobacter electus gen. nov., sp. nov., facultatively anaerobic thermotolerant bacterium of the class Ignavibacteria from a well of Yessentuki mineral water deposit.</title>
        <authorList>
            <person name="Podosokorskaya O.A."/>
            <person name="Elcheninov A.G."/>
            <person name="Petrova N.F."/>
            <person name="Zavarzina D.G."/>
            <person name="Kublanov I.V."/>
            <person name="Merkel A.Y."/>
        </authorList>
    </citation>
    <scope>NUCLEOTIDE SEQUENCE</scope>
    <source>
        <strain evidence="2">09-Me</strain>
    </source>
</reference>
<evidence type="ECO:0000313" key="2">
    <source>
        <dbReference type="EMBL" id="MDF1613199.1"/>
    </source>
</evidence>
<feature type="domain" description="YdhG-like" evidence="1">
    <location>
        <begin position="24"/>
        <end position="73"/>
    </location>
</feature>
<evidence type="ECO:0000259" key="1">
    <source>
        <dbReference type="Pfam" id="PF08818"/>
    </source>
</evidence>
<dbReference type="SUPFAM" id="SSF159888">
    <property type="entry name" value="YdhG-like"/>
    <property type="match status" value="1"/>
</dbReference>
<dbReference type="RefSeq" id="WP_321536972.1">
    <property type="nucleotide sequence ID" value="NZ_JARGDL010000030.1"/>
</dbReference>
<proteinExistence type="predicted"/>
<sequence>MNAKPKHIYKTIDEYHQSFPVEIQAKLEQLRQAIKQAAPQATEIISYGMPAFRQNKVLVYYAVHREHIGFYPHTQPNYSFQKGA</sequence>